<feature type="compositionally biased region" description="Low complexity" evidence="1">
    <location>
        <begin position="81"/>
        <end position="94"/>
    </location>
</feature>
<keyword evidence="2" id="KW-1185">Reference proteome</keyword>
<name>A0A1I8G7S1_9PLAT</name>
<sequence length="169" mass="17676">MSQSMHQLPDKLFLLRPILHCYNSDNDGHQVDWQFEEGWPADEFDEGDFDVSDLTAYIDRRAGSQGSGLNAAAVDVDTKSPESASQSAAVSPPAVDTDCSNSDLARTPLSVRNCSADAVGGIKGDPFDRCASSGDANRESCSYSAICCGAICCGAICCGAICCGAICCS</sequence>
<protein>
    <submittedName>
        <fullName evidence="3">Uncharacterized protein</fullName>
    </submittedName>
</protein>
<evidence type="ECO:0000256" key="1">
    <source>
        <dbReference type="SAM" id="MobiDB-lite"/>
    </source>
</evidence>
<dbReference type="AlphaFoldDB" id="A0A1I8G7S1"/>
<evidence type="ECO:0000313" key="2">
    <source>
        <dbReference type="Proteomes" id="UP000095280"/>
    </source>
</evidence>
<proteinExistence type="predicted"/>
<organism evidence="2 3">
    <name type="scientific">Macrostomum lignano</name>
    <dbReference type="NCBI Taxonomy" id="282301"/>
    <lineage>
        <taxon>Eukaryota</taxon>
        <taxon>Metazoa</taxon>
        <taxon>Spiralia</taxon>
        <taxon>Lophotrochozoa</taxon>
        <taxon>Platyhelminthes</taxon>
        <taxon>Rhabditophora</taxon>
        <taxon>Macrostomorpha</taxon>
        <taxon>Macrostomida</taxon>
        <taxon>Macrostomidae</taxon>
        <taxon>Macrostomum</taxon>
    </lineage>
</organism>
<dbReference type="WBParaSite" id="maker-uti_cns_0001115-snap-gene-0.5-mRNA-1">
    <property type="protein sequence ID" value="maker-uti_cns_0001115-snap-gene-0.5-mRNA-1"/>
    <property type="gene ID" value="maker-uti_cns_0001115-snap-gene-0.5"/>
</dbReference>
<reference evidence="3" key="1">
    <citation type="submission" date="2016-11" db="UniProtKB">
        <authorList>
            <consortium name="WormBaseParasite"/>
        </authorList>
    </citation>
    <scope>IDENTIFICATION</scope>
</reference>
<feature type="region of interest" description="Disordered" evidence="1">
    <location>
        <begin position="72"/>
        <end position="100"/>
    </location>
</feature>
<accession>A0A1I8G7S1</accession>
<dbReference type="Proteomes" id="UP000095280">
    <property type="component" value="Unplaced"/>
</dbReference>
<evidence type="ECO:0000313" key="3">
    <source>
        <dbReference type="WBParaSite" id="maker-uti_cns_0001115-snap-gene-0.5-mRNA-1"/>
    </source>
</evidence>